<keyword evidence="2" id="KW-1185">Reference proteome</keyword>
<proteinExistence type="predicted"/>
<protein>
    <submittedName>
        <fullName evidence="1">Uncharacterized protein</fullName>
    </submittedName>
</protein>
<evidence type="ECO:0000313" key="1">
    <source>
        <dbReference type="EMBL" id="KIK98131.1"/>
    </source>
</evidence>
<accession>A0A0D0E2B8</accession>
<dbReference type="InParanoid" id="A0A0D0E2B8"/>
<dbReference type="Proteomes" id="UP000054538">
    <property type="component" value="Unassembled WGS sequence"/>
</dbReference>
<sequence>MQRELRLFWPCSSRRSRLMEKREIHSSAFLSGTCLALREAAGALSELSQRVIALRHAYLGGPYSTPVCGIHKDKH</sequence>
<evidence type="ECO:0000313" key="2">
    <source>
        <dbReference type="Proteomes" id="UP000054538"/>
    </source>
</evidence>
<gene>
    <name evidence="1" type="ORF">PAXRUDRAFT_722333</name>
</gene>
<dbReference type="AlphaFoldDB" id="A0A0D0E2B8"/>
<reference evidence="1 2" key="1">
    <citation type="submission" date="2014-04" db="EMBL/GenBank/DDBJ databases">
        <authorList>
            <consortium name="DOE Joint Genome Institute"/>
            <person name="Kuo A."/>
            <person name="Kohler A."/>
            <person name="Jargeat P."/>
            <person name="Nagy L.G."/>
            <person name="Floudas D."/>
            <person name="Copeland A."/>
            <person name="Barry K.W."/>
            <person name="Cichocki N."/>
            <person name="Veneault-Fourrey C."/>
            <person name="LaButti K."/>
            <person name="Lindquist E.A."/>
            <person name="Lipzen A."/>
            <person name="Lundell T."/>
            <person name="Morin E."/>
            <person name="Murat C."/>
            <person name="Sun H."/>
            <person name="Tunlid A."/>
            <person name="Henrissat B."/>
            <person name="Grigoriev I.V."/>
            <person name="Hibbett D.S."/>
            <person name="Martin F."/>
            <person name="Nordberg H.P."/>
            <person name="Cantor M.N."/>
            <person name="Hua S.X."/>
        </authorList>
    </citation>
    <scope>NUCLEOTIDE SEQUENCE [LARGE SCALE GENOMIC DNA]</scope>
    <source>
        <strain evidence="1 2">Ve08.2h10</strain>
    </source>
</reference>
<name>A0A0D0E2B8_9AGAM</name>
<reference evidence="2" key="2">
    <citation type="submission" date="2015-01" db="EMBL/GenBank/DDBJ databases">
        <title>Evolutionary Origins and Diversification of the Mycorrhizal Mutualists.</title>
        <authorList>
            <consortium name="DOE Joint Genome Institute"/>
            <consortium name="Mycorrhizal Genomics Consortium"/>
            <person name="Kohler A."/>
            <person name="Kuo A."/>
            <person name="Nagy L.G."/>
            <person name="Floudas D."/>
            <person name="Copeland A."/>
            <person name="Barry K.W."/>
            <person name="Cichocki N."/>
            <person name="Veneault-Fourrey C."/>
            <person name="LaButti K."/>
            <person name="Lindquist E.A."/>
            <person name="Lipzen A."/>
            <person name="Lundell T."/>
            <person name="Morin E."/>
            <person name="Murat C."/>
            <person name="Riley R."/>
            <person name="Ohm R."/>
            <person name="Sun H."/>
            <person name="Tunlid A."/>
            <person name="Henrissat B."/>
            <person name="Grigoriev I.V."/>
            <person name="Hibbett D.S."/>
            <person name="Martin F."/>
        </authorList>
    </citation>
    <scope>NUCLEOTIDE SEQUENCE [LARGE SCALE GENOMIC DNA]</scope>
    <source>
        <strain evidence="2">Ve08.2h10</strain>
    </source>
</reference>
<dbReference type="EMBL" id="KN824905">
    <property type="protein sequence ID" value="KIK98131.1"/>
    <property type="molecule type" value="Genomic_DNA"/>
</dbReference>
<organism evidence="1 2">
    <name type="scientific">Paxillus rubicundulus Ve08.2h10</name>
    <dbReference type="NCBI Taxonomy" id="930991"/>
    <lineage>
        <taxon>Eukaryota</taxon>
        <taxon>Fungi</taxon>
        <taxon>Dikarya</taxon>
        <taxon>Basidiomycota</taxon>
        <taxon>Agaricomycotina</taxon>
        <taxon>Agaricomycetes</taxon>
        <taxon>Agaricomycetidae</taxon>
        <taxon>Boletales</taxon>
        <taxon>Paxilineae</taxon>
        <taxon>Paxillaceae</taxon>
        <taxon>Paxillus</taxon>
    </lineage>
</organism>
<dbReference type="HOGENOM" id="CLU_2671803_0_0_1"/>